<keyword evidence="2" id="KW-1185">Reference proteome</keyword>
<reference evidence="1 2" key="1">
    <citation type="submission" date="2013-02" db="EMBL/GenBank/DDBJ databases">
        <title>Genome sequence of Candida maltosa Xu316, a potential industrial strain for xylitol and ethanol production.</title>
        <authorList>
            <person name="Yu J."/>
            <person name="Wang Q."/>
            <person name="Geng X."/>
            <person name="Bao W."/>
            <person name="He P."/>
            <person name="Cai J."/>
        </authorList>
    </citation>
    <scope>NUCLEOTIDE SEQUENCE [LARGE SCALE GENOMIC DNA]</scope>
    <source>
        <strain evidence="2">Xu316</strain>
    </source>
</reference>
<dbReference type="InterPro" id="IPR031779">
    <property type="entry name" value="Psy3"/>
</dbReference>
<evidence type="ECO:0000313" key="2">
    <source>
        <dbReference type="Proteomes" id="UP000011777"/>
    </source>
</evidence>
<accession>M3HEE0</accession>
<dbReference type="AlphaFoldDB" id="M3HEE0"/>
<dbReference type="OrthoDB" id="4026019at2759"/>
<proteinExistence type="predicted"/>
<dbReference type="GO" id="GO:0097196">
    <property type="term" value="C:Shu complex"/>
    <property type="evidence" value="ECO:0007669"/>
    <property type="project" value="InterPro"/>
</dbReference>
<protein>
    <submittedName>
        <fullName evidence="1">Uncharacterized protein</fullName>
    </submittedName>
</protein>
<sequence>MDNELMRNNYQNVIFADTFAQMIKILEDLYNCDPESKFVSHVLDKEIKMILLHNVSAFYFDFQVLDQYNYTDLGFSKFNKNIPEEHYYKNLSYLIKKINAKYNCLSVVTSYDYEFNCGLQGSYQYNPKDEYQKFTKMPSTFVKSFDTAVHINKNQEIEMINKSQIV</sequence>
<dbReference type="GO" id="GO:0000725">
    <property type="term" value="P:recombinational repair"/>
    <property type="evidence" value="ECO:0007669"/>
    <property type="project" value="InterPro"/>
</dbReference>
<dbReference type="Gene3D" id="3.40.50.300">
    <property type="entry name" value="P-loop containing nucleotide triphosphate hydrolases"/>
    <property type="match status" value="1"/>
</dbReference>
<dbReference type="HOGENOM" id="CLU_107217_0_0_1"/>
<dbReference type="Pfam" id="PF16836">
    <property type="entry name" value="PSY3"/>
    <property type="match status" value="1"/>
</dbReference>
<organism evidence="1 2">
    <name type="scientific">Candida maltosa (strain Xu316)</name>
    <name type="common">Yeast</name>
    <dbReference type="NCBI Taxonomy" id="1245528"/>
    <lineage>
        <taxon>Eukaryota</taxon>
        <taxon>Fungi</taxon>
        <taxon>Dikarya</taxon>
        <taxon>Ascomycota</taxon>
        <taxon>Saccharomycotina</taxon>
        <taxon>Pichiomycetes</taxon>
        <taxon>Debaryomycetaceae</taxon>
        <taxon>Candida/Lodderomyces clade</taxon>
        <taxon>Candida</taxon>
    </lineage>
</organism>
<dbReference type="InterPro" id="IPR027417">
    <property type="entry name" value="P-loop_NTPase"/>
</dbReference>
<dbReference type="Proteomes" id="UP000011777">
    <property type="component" value="Unassembled WGS sequence"/>
</dbReference>
<evidence type="ECO:0000313" key="1">
    <source>
        <dbReference type="EMBL" id="EMG45572.1"/>
    </source>
</evidence>
<comment type="caution">
    <text evidence="1">The sequence shown here is derived from an EMBL/GenBank/DDBJ whole genome shotgun (WGS) entry which is preliminary data.</text>
</comment>
<name>M3HEE0_CANMX</name>
<dbReference type="GO" id="GO:0005634">
    <property type="term" value="C:nucleus"/>
    <property type="evidence" value="ECO:0007669"/>
    <property type="project" value="InterPro"/>
</dbReference>
<gene>
    <name evidence="1" type="ORF">G210_4242</name>
</gene>
<dbReference type="EMBL" id="AOGT01002429">
    <property type="protein sequence ID" value="EMG45572.1"/>
    <property type="molecule type" value="Genomic_DNA"/>
</dbReference>